<evidence type="ECO:0000313" key="3">
    <source>
        <dbReference type="Proteomes" id="UP000051497"/>
    </source>
</evidence>
<sequence>MSTLPPDNKLELAPAESIQFDLFIEKIIQAAESLVKPAHAQEGEALFEELDLSENNPLLSYEEQMLEELKEVMDDEGLLSNGFAHALHRVQLQLKGELSASPITISEQRALLASIQTLANKVNSVHSHKINLSSIDVSDNMHIAKDSGFVKAPISTDASVAIMAPPAIPARIPGGAVAPGNLGGGLQNNAGNQVAGNNVAGNNVAGNNVAGNNVAGNNVAGNNVAGNNVAGNNVAGNNVAGNNVAGNNVAGNNVAGNNVAGNNVAGNNVAGNNVAGNNVAGNNNPNPTQPGTMQQIADAVNPFNVFNNLLGGDAKKPADTTIDDTAKVDNAAVDALLDDFDLSDNTTDETTTTVESPKVQDEKTNPTSTFTQVADTINPLNFFSNLFGGSTKKPADTTVTKDDTVEVDDLAVDALLNDFNLSDNTTDETTTTVESPKVQDEKTNPTSTFTQVADTINPLNFFSNLFGGGAKKPAEPTVTQDDSVDNAAVDALLDDFDLSDNITDEKVEEEAVDTLLADMDTPVVITTTVEPPKVQDEKTNPTSTFTQVADAINPSNLLNTIFGFGDGAKKPAEPTVTQDDSVDNAAVDALLDDFDLSDNTTEGKMTEEKVDDEAVDTLLADMDTPVVTTTTVEPPKVQDEKTNPTSTFTQVADAINPSNLLNTIFGFGGGAKKPAEPTVTQDDSVDNAAVDALLDDFDLSDNITDEKVEEEAVDTLLADMDTPVVITTTVEPPKVQDEKTNPTSTFTQVADAINPSNLLNTIFGFGDGAKKPAEPTVTQDDSVDNAAVDALLDDFNLSDNTTEGKMTEEKVDDEAVDTLLADMDTPVVTTTTVEPPKVQDEKTNPTSTFTQVADAINPSNLLNTLLGFGGGAKKPAEQTPTVTQGDKVDNLAVDDLLAEFDTPTLTVAEKTDQNKVETSTTIETPKVQTPEIIADATLTDKKDNTVDELQVDDLLAEFDIAPEKPAVEPQTQTKPTDVEVAQPGFLKQAATGFWNWLTTPTQSTPVKETPVVDTTVAQTTETELTVQNLADAVNPLNLLSLVNNAKVDEKQVDDLLADFEASHDTVEPTISTPVKSTFDEATTTPEITELTKPTISVTQVADMSNPLPWLGLTSTPLQNAVSSPENAAKLALGTTAVDTTVEEPLREVKATPSMNALTESVLNIAQGKPSTLRDSSDSVTDETVDELLNALTTESEDDEDLLTASQGSDSSEEEADTFFSDLENDVLFTNEDTNHVNEEQVDDLLSMFDTTASEPTKATVLGEETLTGAPKIPAEVLGTTSSVDHQLIDELLLEMDLDSLTSSSSESSDDLDLSLFETEPKGVVKTTDNVEVLEPVISTQTQQQPEPISVPKSTASSSSSEDLDVTTLFATDTDEKAPVTLTEDKLVIEPVITTTTTQTQVDEEEVDDLLSMFAEEETVTEPKAIATVIETSTKETEVKTPIQAETVTTTVDVQPVISETDSAQTTSNVVHQDQVDDLLAMFGEPVVETSTAPKNVSVLDLTNAAAFDTQQVDNLLDDFSLDQSSDSVDRKAVDGLLEGITFDNLHQSEEIQFQVDDDTVDDLLDGFDLNLEPTTEVTAAKLTSSAPLQTSDVVTGMQDDLVDELLADFNLAETPRIPSTLSPVEALMTQGAPLVSGEMKVAQSTLRAATERFELANATKLLVEEQLHRADIRKEAAQETLEETKTYAQTFNGATELKDIAKYFDFTVPANAQDDSAQGHAWANQNAIAAHKALDTRAVAISKPLFLAEDHKKLHTVDDVKDKLASSIPVLEQGLIKLHKEFTPLEAKYEENKKTLWWGEMRASYPDGYLATKRCIERDEAKLAKYKTAQAEIEALEKAANAWDQLTDAFNNHAQAEQQYNTCLQRYNVAEGEVESARSSFASAQSEVERLQTTTHHAVDTGHDHTQTLVAPVNEDHSQQIQQHTEFH</sequence>
<evidence type="ECO:0000313" key="2">
    <source>
        <dbReference type="EMBL" id="MCS5712579.1"/>
    </source>
</evidence>
<name>A0AAE3LB44_9GAMM</name>
<feature type="region of interest" description="Disordered" evidence="1">
    <location>
        <begin position="1337"/>
        <end position="1361"/>
    </location>
</feature>
<feature type="compositionally biased region" description="Low complexity" evidence="1">
    <location>
        <begin position="1349"/>
        <end position="1360"/>
    </location>
</feature>
<accession>A0AAE3LB44</accession>
<organism evidence="2 3">
    <name type="scientific">Candidatus Berkiella aquae</name>
    <dbReference type="NCBI Taxonomy" id="295108"/>
    <lineage>
        <taxon>Bacteria</taxon>
        <taxon>Pseudomonadati</taxon>
        <taxon>Pseudomonadota</taxon>
        <taxon>Gammaproteobacteria</taxon>
        <taxon>Candidatus Berkiellales</taxon>
        <taxon>Candidatus Berkiellaceae</taxon>
        <taxon>Candidatus Berkiella</taxon>
    </lineage>
</organism>
<evidence type="ECO:0000256" key="1">
    <source>
        <dbReference type="SAM" id="MobiDB-lite"/>
    </source>
</evidence>
<feature type="region of interest" description="Disordered" evidence="1">
    <location>
        <begin position="343"/>
        <end position="367"/>
    </location>
</feature>
<dbReference type="RefSeq" id="WP_259566848.1">
    <property type="nucleotide sequence ID" value="NZ_LKAJ02000001.1"/>
</dbReference>
<protein>
    <submittedName>
        <fullName evidence="2">Uncharacterized protein</fullName>
    </submittedName>
</protein>
<comment type="caution">
    <text evidence="2">The sequence shown here is derived from an EMBL/GenBank/DDBJ whole genome shotgun (WGS) entry which is preliminary data.</text>
</comment>
<feature type="compositionally biased region" description="Polar residues" evidence="1">
    <location>
        <begin position="1337"/>
        <end position="1346"/>
    </location>
</feature>
<feature type="region of interest" description="Disordered" evidence="1">
    <location>
        <begin position="1192"/>
        <end position="1216"/>
    </location>
</feature>
<keyword evidence="3" id="KW-1185">Reference proteome</keyword>
<gene>
    <name evidence="2" type="ORF">HT99x_014155</name>
</gene>
<reference evidence="2" key="1">
    <citation type="journal article" date="2016" name="Genome Announc.">
        <title>Draft Genome Sequences of Two Novel Amoeba-Resistant Intranuclear Bacteria, 'Candidatus Berkiella cookevillensis' and 'Candidatus Berkiella aquae'.</title>
        <authorList>
            <person name="Mehari Y.T."/>
            <person name="Arivett B.A."/>
            <person name="Farone A.L."/>
            <person name="Gunderson J.H."/>
            <person name="Farone M.B."/>
        </authorList>
    </citation>
    <scope>NUCLEOTIDE SEQUENCE</scope>
    <source>
        <strain evidence="2">HT99</strain>
    </source>
</reference>
<proteinExistence type="predicted"/>
<dbReference type="EMBL" id="LKAJ02000001">
    <property type="protein sequence ID" value="MCS5712579.1"/>
    <property type="molecule type" value="Genomic_DNA"/>
</dbReference>
<feature type="region of interest" description="Disordered" evidence="1">
    <location>
        <begin position="423"/>
        <end position="446"/>
    </location>
</feature>
<reference evidence="2" key="2">
    <citation type="submission" date="2021-06" db="EMBL/GenBank/DDBJ databases">
        <title>Genomic Description and Analysis of Intracellular Bacteria, Candidatus Berkiella cookevillensis and Candidatus Berkiella aquae.</title>
        <authorList>
            <person name="Kidane D.T."/>
            <person name="Mehari Y.T."/>
            <person name="Rice F.C."/>
            <person name="Arivett B.A."/>
            <person name="Farone A.L."/>
            <person name="Berk S.G."/>
            <person name="Farone M.B."/>
        </authorList>
    </citation>
    <scope>NUCLEOTIDE SEQUENCE</scope>
    <source>
        <strain evidence="2">HT99</strain>
    </source>
</reference>
<dbReference type="Proteomes" id="UP000051497">
    <property type="component" value="Unassembled WGS sequence"/>
</dbReference>